<dbReference type="SMART" id="SM00363">
    <property type="entry name" value="S4"/>
    <property type="match status" value="1"/>
</dbReference>
<dbReference type="Pfam" id="PF00849">
    <property type="entry name" value="PseudoU_synth_2"/>
    <property type="match status" value="1"/>
</dbReference>
<feature type="domain" description="RNA-binding S4" evidence="5">
    <location>
        <begin position="1"/>
        <end position="56"/>
    </location>
</feature>
<keyword evidence="3" id="KW-0694">RNA-binding</keyword>
<keyword evidence="2 4" id="KW-0413">Isomerase</keyword>
<comment type="caution">
    <text evidence="6">The sequence shown here is derived from an EMBL/GenBank/DDBJ whole genome shotgun (WGS) entry which is preliminary data.</text>
</comment>
<dbReference type="NCBIfam" id="TIGR00093">
    <property type="entry name" value="pseudouridine synthase"/>
    <property type="match status" value="1"/>
</dbReference>
<dbReference type="STRING" id="317619.GCA_000332315_00315"/>
<keyword evidence="7" id="KW-1185">Reference proteome</keyword>
<evidence type="ECO:0000256" key="1">
    <source>
        <dbReference type="ARBA" id="ARBA00008348"/>
    </source>
</evidence>
<dbReference type="Proteomes" id="UP000034681">
    <property type="component" value="Unassembled WGS sequence"/>
</dbReference>
<evidence type="ECO:0000256" key="2">
    <source>
        <dbReference type="ARBA" id="ARBA00023235"/>
    </source>
</evidence>
<proteinExistence type="inferred from homology"/>
<dbReference type="GO" id="GO:0000455">
    <property type="term" value="P:enzyme-directed rRNA pseudouridine synthesis"/>
    <property type="evidence" value="ECO:0007669"/>
    <property type="project" value="UniProtKB-ARBA"/>
</dbReference>
<dbReference type="EC" id="5.4.99.-" evidence="4"/>
<dbReference type="InterPro" id="IPR020094">
    <property type="entry name" value="TruA/RsuA/RluB/E/F_N"/>
</dbReference>
<dbReference type="GO" id="GO:0003723">
    <property type="term" value="F:RNA binding"/>
    <property type="evidence" value="ECO:0007669"/>
    <property type="project" value="UniProtKB-KW"/>
</dbReference>
<dbReference type="InterPro" id="IPR050343">
    <property type="entry name" value="RsuA_PseudoU_synthase"/>
</dbReference>
<reference evidence="6" key="1">
    <citation type="submission" date="2012-04" db="EMBL/GenBank/DDBJ databases">
        <authorList>
            <person name="Borisov I.G."/>
            <person name="Ivanikova N.V."/>
            <person name="Pinevich A.V."/>
        </authorList>
    </citation>
    <scope>NUCLEOTIDE SEQUENCE</scope>
    <source>
        <strain evidence="6">CALU 1027</strain>
    </source>
</reference>
<evidence type="ECO:0000259" key="5">
    <source>
        <dbReference type="SMART" id="SM00363"/>
    </source>
</evidence>
<sequence>MQKVLSHHGLASRRQAESWIRGGRVQVNGQVAQVGQAVDPQVDRIAVDGVLLPTAPRALYILLHKPLGVVSTCHDPQGRPTVLHCLPPHLAQGQGLHPVGRLDTNSTGALLLSNDGDFTFRLTHPRHPLAKTYEVWVQGHPPPAILHRWRSGIVLDGKPTLPATVTILAQTSQQTCLQIQLWEGRNRQIRRVAAQLGYPVIALHRTAIGSLDLQSLAPRQWRFLQWQEQESFARLEPRNPQ</sequence>
<dbReference type="InterPro" id="IPR006145">
    <property type="entry name" value="PsdUridine_synth_RsuA/RluA"/>
</dbReference>
<evidence type="ECO:0000313" key="7">
    <source>
        <dbReference type="Proteomes" id="UP000034681"/>
    </source>
</evidence>
<dbReference type="CDD" id="cd00165">
    <property type="entry name" value="S4"/>
    <property type="match status" value="1"/>
</dbReference>
<dbReference type="eggNOG" id="COG1187">
    <property type="taxonomic scope" value="Bacteria"/>
</dbReference>
<dbReference type="PROSITE" id="PS01149">
    <property type="entry name" value="PSI_RSU"/>
    <property type="match status" value="1"/>
</dbReference>
<dbReference type="Gene3D" id="3.30.70.1560">
    <property type="entry name" value="Alpha-L RNA-binding motif"/>
    <property type="match status" value="1"/>
</dbReference>
<dbReference type="Gene3D" id="3.10.290.10">
    <property type="entry name" value="RNA-binding S4 domain"/>
    <property type="match status" value="1"/>
</dbReference>
<dbReference type="SUPFAM" id="SSF55174">
    <property type="entry name" value="Alpha-L RNA-binding motif"/>
    <property type="match status" value="1"/>
</dbReference>
<protein>
    <recommendedName>
        <fullName evidence="4">Pseudouridine synthase</fullName>
        <ecNumber evidence="4">5.4.99.-</ecNumber>
    </recommendedName>
</protein>
<comment type="similarity">
    <text evidence="1 4">Belongs to the pseudouridine synthase RsuA family.</text>
</comment>
<evidence type="ECO:0000256" key="4">
    <source>
        <dbReference type="RuleBase" id="RU003887"/>
    </source>
</evidence>
<evidence type="ECO:0000256" key="3">
    <source>
        <dbReference type="PROSITE-ProRule" id="PRU00182"/>
    </source>
</evidence>
<dbReference type="InterPro" id="IPR000748">
    <property type="entry name" value="PsdUridine_synth_RsuA/RluB/E/F"/>
</dbReference>
<dbReference type="SUPFAM" id="SSF55120">
    <property type="entry name" value="Pseudouridine synthase"/>
    <property type="match status" value="1"/>
</dbReference>
<dbReference type="PANTHER" id="PTHR47683">
    <property type="entry name" value="PSEUDOURIDINE SYNTHASE FAMILY PROTEIN-RELATED"/>
    <property type="match status" value="1"/>
</dbReference>
<dbReference type="EMBL" id="AJTX02000004">
    <property type="protein sequence ID" value="KKJ00492.1"/>
    <property type="molecule type" value="Genomic_DNA"/>
</dbReference>
<gene>
    <name evidence="6" type="ORF">PROH_07860</name>
</gene>
<dbReference type="InterPro" id="IPR002942">
    <property type="entry name" value="S4_RNA-bd"/>
</dbReference>
<dbReference type="FunFam" id="3.10.290.10:FF:000003">
    <property type="entry name" value="Pseudouridine synthase"/>
    <property type="match status" value="1"/>
</dbReference>
<dbReference type="Pfam" id="PF01479">
    <property type="entry name" value="S4"/>
    <property type="match status" value="1"/>
</dbReference>
<dbReference type="PANTHER" id="PTHR47683:SF2">
    <property type="entry name" value="RNA-BINDING S4 DOMAIN-CONTAINING PROTEIN"/>
    <property type="match status" value="1"/>
</dbReference>
<dbReference type="AlphaFoldDB" id="A0A0M2Q1I8"/>
<organism evidence="6 7">
    <name type="scientific">Prochlorothrix hollandica PCC 9006 = CALU 1027</name>
    <dbReference type="NCBI Taxonomy" id="317619"/>
    <lineage>
        <taxon>Bacteria</taxon>
        <taxon>Bacillati</taxon>
        <taxon>Cyanobacteriota</taxon>
        <taxon>Cyanophyceae</taxon>
        <taxon>Prochlorotrichales</taxon>
        <taxon>Prochlorotrichaceae</taxon>
        <taxon>Prochlorothrix</taxon>
    </lineage>
</organism>
<dbReference type="InterPro" id="IPR036986">
    <property type="entry name" value="S4_RNA-bd_sf"/>
</dbReference>
<dbReference type="GO" id="GO:0120159">
    <property type="term" value="F:rRNA pseudouridine synthase activity"/>
    <property type="evidence" value="ECO:0007669"/>
    <property type="project" value="UniProtKB-ARBA"/>
</dbReference>
<accession>A0A0M2Q1I8</accession>
<evidence type="ECO:0000313" key="6">
    <source>
        <dbReference type="EMBL" id="KKJ00492.1"/>
    </source>
</evidence>
<name>A0A0M2Q1I8_PROHO</name>
<dbReference type="InterPro" id="IPR018496">
    <property type="entry name" value="PsdUridine_synth_RsuA/RluB_CS"/>
</dbReference>
<dbReference type="PROSITE" id="PS50889">
    <property type="entry name" value="S4"/>
    <property type="match status" value="1"/>
</dbReference>
<dbReference type="InterPro" id="IPR042092">
    <property type="entry name" value="PsdUridine_s_RsuA/RluB/E/F_cat"/>
</dbReference>
<dbReference type="InterPro" id="IPR020103">
    <property type="entry name" value="PsdUridine_synth_cat_dom_sf"/>
</dbReference>
<dbReference type="CDD" id="cd02870">
    <property type="entry name" value="PseudoU_synth_RsuA_like"/>
    <property type="match status" value="1"/>
</dbReference>
<dbReference type="Gene3D" id="3.30.70.580">
    <property type="entry name" value="Pseudouridine synthase I, catalytic domain, N-terminal subdomain"/>
    <property type="match status" value="1"/>
</dbReference>